<name>A0A2P2IQP7_RHIMU</name>
<accession>A0A2P2IQP7</accession>
<proteinExistence type="predicted"/>
<dbReference type="AlphaFoldDB" id="A0A2P2IQP7"/>
<organism evidence="1">
    <name type="scientific">Rhizophora mucronata</name>
    <name type="common">Asiatic mangrove</name>
    <dbReference type="NCBI Taxonomy" id="61149"/>
    <lineage>
        <taxon>Eukaryota</taxon>
        <taxon>Viridiplantae</taxon>
        <taxon>Streptophyta</taxon>
        <taxon>Embryophyta</taxon>
        <taxon>Tracheophyta</taxon>
        <taxon>Spermatophyta</taxon>
        <taxon>Magnoliopsida</taxon>
        <taxon>eudicotyledons</taxon>
        <taxon>Gunneridae</taxon>
        <taxon>Pentapetalae</taxon>
        <taxon>rosids</taxon>
        <taxon>fabids</taxon>
        <taxon>Malpighiales</taxon>
        <taxon>Rhizophoraceae</taxon>
        <taxon>Rhizophora</taxon>
    </lineage>
</organism>
<dbReference type="EMBL" id="GGEC01003060">
    <property type="protein sequence ID" value="MBW83543.1"/>
    <property type="molecule type" value="Transcribed_RNA"/>
</dbReference>
<evidence type="ECO:0000313" key="1">
    <source>
        <dbReference type="EMBL" id="MBW83543.1"/>
    </source>
</evidence>
<protein>
    <submittedName>
        <fullName evidence="1">Uncharacterized protein MANES_02G186900</fullName>
    </submittedName>
</protein>
<reference evidence="1" key="1">
    <citation type="submission" date="2018-02" db="EMBL/GenBank/DDBJ databases">
        <title>Rhizophora mucronata_Transcriptome.</title>
        <authorList>
            <person name="Meera S.P."/>
            <person name="Sreeshan A."/>
            <person name="Augustine A."/>
        </authorList>
    </citation>
    <scope>NUCLEOTIDE SEQUENCE</scope>
    <source>
        <tissue evidence="1">Leaf</tissue>
    </source>
</reference>
<sequence length="45" mass="5013">MIARLTFRAISAHPIMPNRISVSAMLIIVTFLRREGPVSVCVCEL</sequence>